<dbReference type="SUPFAM" id="SSF161098">
    <property type="entry name" value="MetI-like"/>
    <property type="match status" value="1"/>
</dbReference>
<evidence type="ECO:0000256" key="5">
    <source>
        <dbReference type="ARBA" id="ARBA00022989"/>
    </source>
</evidence>
<feature type="transmembrane region" description="Helical" evidence="7">
    <location>
        <begin position="111"/>
        <end position="133"/>
    </location>
</feature>
<keyword evidence="6 7" id="KW-0472">Membrane</keyword>
<feature type="transmembrane region" description="Helical" evidence="7">
    <location>
        <begin position="12"/>
        <end position="36"/>
    </location>
</feature>
<dbReference type="PROSITE" id="PS50928">
    <property type="entry name" value="ABC_TM1"/>
    <property type="match status" value="1"/>
</dbReference>
<dbReference type="PANTHER" id="PTHR43744:SF8">
    <property type="entry name" value="SN-GLYCEROL-3-PHOSPHATE TRANSPORT SYSTEM PERMEASE PROTEIN UGPE"/>
    <property type="match status" value="1"/>
</dbReference>
<sequence>MAVMGKKKRIVTLVTVHAILILLVFTALFPIALVVLNSFKPHVAIVANPLSWPESFIPVNYSSAWSYAKFGIGFKNSIILAACTIVIVLFASTLGGYVLATRRGKVVNLALVYFMIVMTIPIQLFLFPLYYVMSYLKLVGTVVPISFILAARNIPLALFLMRTFFLNVPKELEEAARIDGANTGHVLWYVMAPVVSPGLLTVSVIVGLNAWNEFLITSTFLQGEKNFTATLMLRSMSGQFGSDIGIMMAGAMILIAPVLIFFMITQRYFIDGLVSGSVKG</sequence>
<dbReference type="GO" id="GO:0005886">
    <property type="term" value="C:plasma membrane"/>
    <property type="evidence" value="ECO:0007669"/>
    <property type="project" value="UniProtKB-SubCell"/>
</dbReference>
<feature type="domain" description="ABC transmembrane type-1" evidence="8">
    <location>
        <begin position="74"/>
        <end position="265"/>
    </location>
</feature>
<evidence type="ECO:0000256" key="3">
    <source>
        <dbReference type="ARBA" id="ARBA00022475"/>
    </source>
</evidence>
<evidence type="ECO:0000313" key="9">
    <source>
        <dbReference type="EMBL" id="CUN40680.1"/>
    </source>
</evidence>
<protein>
    <submittedName>
        <fullName evidence="10">Carbohydrate ABC transporter permease</fullName>
    </submittedName>
    <submittedName>
        <fullName evidence="9">Sugar ABC transporter permease</fullName>
    </submittedName>
</protein>
<evidence type="ECO:0000259" key="8">
    <source>
        <dbReference type="PROSITE" id="PS50928"/>
    </source>
</evidence>
<dbReference type="InterPro" id="IPR035906">
    <property type="entry name" value="MetI-like_sf"/>
</dbReference>
<dbReference type="EMBL" id="QSSQ01000022">
    <property type="protein sequence ID" value="RGM01354.1"/>
    <property type="molecule type" value="Genomic_DNA"/>
</dbReference>
<evidence type="ECO:0000256" key="6">
    <source>
        <dbReference type="ARBA" id="ARBA00023136"/>
    </source>
</evidence>
<dbReference type="InterPro" id="IPR000515">
    <property type="entry name" value="MetI-like"/>
</dbReference>
<feature type="transmembrane region" description="Helical" evidence="7">
    <location>
        <begin position="244"/>
        <end position="264"/>
    </location>
</feature>
<organism evidence="9 11">
    <name type="scientific">Hungatella hathewayi</name>
    <dbReference type="NCBI Taxonomy" id="154046"/>
    <lineage>
        <taxon>Bacteria</taxon>
        <taxon>Bacillati</taxon>
        <taxon>Bacillota</taxon>
        <taxon>Clostridia</taxon>
        <taxon>Lachnospirales</taxon>
        <taxon>Lachnospiraceae</taxon>
        <taxon>Hungatella</taxon>
    </lineage>
</organism>
<dbReference type="Proteomes" id="UP000261257">
    <property type="component" value="Unassembled WGS sequence"/>
</dbReference>
<keyword evidence="3" id="KW-1003">Cell membrane</keyword>
<evidence type="ECO:0000256" key="1">
    <source>
        <dbReference type="ARBA" id="ARBA00004651"/>
    </source>
</evidence>
<reference evidence="10 12" key="2">
    <citation type="submission" date="2018-08" db="EMBL/GenBank/DDBJ databases">
        <title>A genome reference for cultivated species of the human gut microbiota.</title>
        <authorList>
            <person name="Zou Y."/>
            <person name="Xue W."/>
            <person name="Luo G."/>
        </authorList>
    </citation>
    <scope>NUCLEOTIDE SEQUENCE [LARGE SCALE GENOMIC DNA]</scope>
    <source>
        <strain evidence="10 12">TF05-11AC</strain>
    </source>
</reference>
<evidence type="ECO:0000256" key="7">
    <source>
        <dbReference type="RuleBase" id="RU363032"/>
    </source>
</evidence>
<evidence type="ECO:0000256" key="2">
    <source>
        <dbReference type="ARBA" id="ARBA00022448"/>
    </source>
</evidence>
<evidence type="ECO:0000313" key="11">
    <source>
        <dbReference type="Proteomes" id="UP000095651"/>
    </source>
</evidence>
<comment type="similarity">
    <text evidence="7">Belongs to the binding-protein-dependent transport system permease family.</text>
</comment>
<keyword evidence="4 7" id="KW-0812">Transmembrane</keyword>
<feature type="transmembrane region" description="Helical" evidence="7">
    <location>
        <begin position="186"/>
        <end position="211"/>
    </location>
</feature>
<dbReference type="RefSeq" id="WP_055652565.1">
    <property type="nucleotide sequence ID" value="NZ_CABIXC010000001.1"/>
</dbReference>
<evidence type="ECO:0000256" key="4">
    <source>
        <dbReference type="ARBA" id="ARBA00022692"/>
    </source>
</evidence>
<dbReference type="CDD" id="cd06261">
    <property type="entry name" value="TM_PBP2"/>
    <property type="match status" value="1"/>
</dbReference>
<reference evidence="9 11" key="1">
    <citation type="submission" date="2015-09" db="EMBL/GenBank/DDBJ databases">
        <authorList>
            <consortium name="Pathogen Informatics"/>
        </authorList>
    </citation>
    <scope>NUCLEOTIDE SEQUENCE [LARGE SCALE GENOMIC DNA]</scope>
    <source>
        <strain evidence="9 11">2789STDY5608850</strain>
    </source>
</reference>
<keyword evidence="2 7" id="KW-0813">Transport</keyword>
<dbReference type="PANTHER" id="PTHR43744">
    <property type="entry name" value="ABC TRANSPORTER PERMEASE PROTEIN MG189-RELATED-RELATED"/>
    <property type="match status" value="1"/>
</dbReference>
<name>A0A173WNM7_9FIRM</name>
<dbReference type="EMBL" id="CYZE01000001">
    <property type="protein sequence ID" value="CUN40680.1"/>
    <property type="molecule type" value="Genomic_DNA"/>
</dbReference>
<proteinExistence type="inferred from homology"/>
<feature type="transmembrane region" description="Helical" evidence="7">
    <location>
        <begin position="78"/>
        <end position="99"/>
    </location>
</feature>
<evidence type="ECO:0000313" key="12">
    <source>
        <dbReference type="Proteomes" id="UP000261257"/>
    </source>
</evidence>
<gene>
    <name evidence="9" type="primary">ycjP_6</name>
    <name evidence="10" type="ORF">DXC39_19440</name>
    <name evidence="9" type="ORF">ERS852407_00086</name>
</gene>
<accession>A0A173WNM7</accession>
<dbReference type="Proteomes" id="UP000095651">
    <property type="component" value="Unassembled WGS sequence"/>
</dbReference>
<dbReference type="Pfam" id="PF00528">
    <property type="entry name" value="BPD_transp_1"/>
    <property type="match status" value="1"/>
</dbReference>
<keyword evidence="5 7" id="KW-1133">Transmembrane helix</keyword>
<comment type="subcellular location">
    <subcellularLocation>
        <location evidence="1 7">Cell membrane</location>
        <topology evidence="1 7">Multi-pass membrane protein</topology>
    </subcellularLocation>
</comment>
<evidence type="ECO:0000313" key="10">
    <source>
        <dbReference type="EMBL" id="RGM01354.1"/>
    </source>
</evidence>
<dbReference type="GO" id="GO:0055085">
    <property type="term" value="P:transmembrane transport"/>
    <property type="evidence" value="ECO:0007669"/>
    <property type="project" value="InterPro"/>
</dbReference>
<dbReference type="AlphaFoldDB" id="A0A173WNM7"/>
<feature type="transmembrane region" description="Helical" evidence="7">
    <location>
        <begin position="145"/>
        <end position="165"/>
    </location>
</feature>
<dbReference type="Gene3D" id="1.10.3720.10">
    <property type="entry name" value="MetI-like"/>
    <property type="match status" value="1"/>
</dbReference>